<organism evidence="2 3">
    <name type="scientific">Flavobacterium ginsengisoli</name>
    <dbReference type="NCBI Taxonomy" id="871694"/>
    <lineage>
        <taxon>Bacteria</taxon>
        <taxon>Pseudomonadati</taxon>
        <taxon>Bacteroidota</taxon>
        <taxon>Flavobacteriia</taxon>
        <taxon>Flavobacteriales</taxon>
        <taxon>Flavobacteriaceae</taxon>
        <taxon>Flavobacterium</taxon>
    </lineage>
</organism>
<evidence type="ECO:0000259" key="1">
    <source>
        <dbReference type="Pfam" id="PF14280"/>
    </source>
</evidence>
<evidence type="ECO:0000313" key="2">
    <source>
        <dbReference type="EMBL" id="GAA3733162.1"/>
    </source>
</evidence>
<dbReference type="Proteomes" id="UP001501367">
    <property type="component" value="Unassembled WGS sequence"/>
</dbReference>
<reference evidence="3" key="1">
    <citation type="journal article" date="2019" name="Int. J. Syst. Evol. Microbiol.">
        <title>The Global Catalogue of Microorganisms (GCM) 10K type strain sequencing project: providing services to taxonomists for standard genome sequencing and annotation.</title>
        <authorList>
            <consortium name="The Broad Institute Genomics Platform"/>
            <consortium name="The Broad Institute Genome Sequencing Center for Infectious Disease"/>
            <person name="Wu L."/>
            <person name="Ma J."/>
        </authorList>
    </citation>
    <scope>NUCLEOTIDE SEQUENCE [LARGE SCALE GENOMIC DNA]</scope>
    <source>
        <strain evidence="3">JCM 17336</strain>
    </source>
</reference>
<comment type="caution">
    <text evidence="2">The sequence shown here is derived from an EMBL/GenBank/DDBJ whole genome shotgun (WGS) entry which is preliminary data.</text>
</comment>
<evidence type="ECO:0000313" key="3">
    <source>
        <dbReference type="Proteomes" id="UP001501367"/>
    </source>
</evidence>
<accession>A0ABP7F9M0</accession>
<proteinExistence type="predicted"/>
<protein>
    <recommendedName>
        <fullName evidence="1">DUF4365 domain-containing protein</fullName>
    </recommendedName>
</protein>
<keyword evidence="3" id="KW-1185">Reference proteome</keyword>
<sequence length="312" mass="36782">MQIKKYKLSNIGENFGSNLIASLFDGEIQRETLSGEGSAALDFQLKYKNFFDISVKQIGVQIKTGNSYTEWLKTKKCYSLRNIDPEHIEKWKKNNQSVIILWVNPKKKIEVYWKFIKPTSSSDFLYLTNNNLLRPHSIFEIDRLFTLSQKKSKNGIPLITLKQFTTLADVKKWSKKEYSRIKGEVSTPFGIISLSGYAWKHLIRKNRNVTHIFDSLLLLRNVKTILNFYPDQIQTISPDNNPENLNKHNNNILSQKRVLFIYRNVNFNDKKGCTVYIRMKETIIYPKNWRENFFAKDKLQYKLTLESIYRKT</sequence>
<name>A0ABP7F9M0_9FLAO</name>
<dbReference type="InterPro" id="IPR025375">
    <property type="entry name" value="DUF4365"/>
</dbReference>
<gene>
    <name evidence="2" type="ORF">GCM10022422_14820</name>
</gene>
<dbReference type="Pfam" id="PF14280">
    <property type="entry name" value="DUF4365"/>
    <property type="match status" value="1"/>
</dbReference>
<dbReference type="RefSeq" id="WP_278022347.1">
    <property type="nucleotide sequence ID" value="NZ_BAABDT010000002.1"/>
</dbReference>
<feature type="domain" description="DUF4365" evidence="1">
    <location>
        <begin position="41"/>
        <end position="120"/>
    </location>
</feature>
<dbReference type="EMBL" id="BAABDT010000002">
    <property type="protein sequence ID" value="GAA3733162.1"/>
    <property type="molecule type" value="Genomic_DNA"/>
</dbReference>